<dbReference type="EC" id="3.4.21.89" evidence="6"/>
<dbReference type="Proteomes" id="UP000824023">
    <property type="component" value="Unassembled WGS sequence"/>
</dbReference>
<feature type="domain" description="Peptidase S26" evidence="7">
    <location>
        <begin position="21"/>
        <end position="274"/>
    </location>
</feature>
<dbReference type="Gene3D" id="2.10.109.10">
    <property type="entry name" value="Umud Fragment, subunit A"/>
    <property type="match status" value="1"/>
</dbReference>
<accession>A0A9D2CVK4</accession>
<protein>
    <recommendedName>
        <fullName evidence="2 6">Signal peptidase I</fullName>
        <ecNumber evidence="6">3.4.21.89</ecNumber>
    </recommendedName>
</protein>
<reference evidence="8" key="2">
    <citation type="submission" date="2021-04" db="EMBL/GenBank/DDBJ databases">
        <authorList>
            <person name="Gilroy R."/>
        </authorList>
    </citation>
    <scope>NUCLEOTIDE SEQUENCE</scope>
    <source>
        <strain evidence="8">ChiHjej12B11-24981</strain>
    </source>
</reference>
<evidence type="ECO:0000256" key="3">
    <source>
        <dbReference type="ARBA" id="ARBA00022670"/>
    </source>
</evidence>
<organism evidence="8 9">
    <name type="scientific">Candidatus Bacteroides merdipullorum</name>
    <dbReference type="NCBI Taxonomy" id="2838474"/>
    <lineage>
        <taxon>Bacteria</taxon>
        <taxon>Pseudomonadati</taxon>
        <taxon>Bacteroidota</taxon>
        <taxon>Bacteroidia</taxon>
        <taxon>Bacteroidales</taxon>
        <taxon>Bacteroidaceae</taxon>
        <taxon>Bacteroides</taxon>
    </lineage>
</organism>
<dbReference type="SUPFAM" id="SSF51306">
    <property type="entry name" value="LexA/Signal peptidase"/>
    <property type="match status" value="1"/>
</dbReference>
<keyword evidence="3 6" id="KW-0645">Protease</keyword>
<dbReference type="NCBIfam" id="TIGR02227">
    <property type="entry name" value="sigpep_I_bact"/>
    <property type="match status" value="1"/>
</dbReference>
<dbReference type="EMBL" id="DXCK01000051">
    <property type="protein sequence ID" value="HIZ01295.1"/>
    <property type="molecule type" value="Genomic_DNA"/>
</dbReference>
<name>A0A9D2CVK4_9BACE</name>
<feature type="active site" evidence="5">
    <location>
        <position position="46"/>
    </location>
</feature>
<dbReference type="PANTHER" id="PTHR43390:SF1">
    <property type="entry name" value="CHLOROPLAST PROCESSING PEPTIDASE"/>
    <property type="match status" value="1"/>
</dbReference>
<gene>
    <name evidence="8" type="primary">lepB</name>
    <name evidence="8" type="ORF">H9819_03460</name>
</gene>
<comment type="catalytic activity">
    <reaction evidence="6">
        <text>Cleavage of hydrophobic, N-terminal signal or leader sequences from secreted and periplasmic proteins.</text>
        <dbReference type="EC" id="3.4.21.89"/>
    </reaction>
</comment>
<comment type="subcellular location">
    <subcellularLocation>
        <location evidence="6">Membrane</location>
        <topology evidence="6">Single-pass type II membrane protein</topology>
    </subcellularLocation>
</comment>
<evidence type="ECO:0000256" key="2">
    <source>
        <dbReference type="ARBA" id="ARBA00019232"/>
    </source>
</evidence>
<evidence type="ECO:0000256" key="1">
    <source>
        <dbReference type="ARBA" id="ARBA00009370"/>
    </source>
</evidence>
<evidence type="ECO:0000313" key="9">
    <source>
        <dbReference type="Proteomes" id="UP000824023"/>
    </source>
</evidence>
<dbReference type="GO" id="GO:0016020">
    <property type="term" value="C:membrane"/>
    <property type="evidence" value="ECO:0007669"/>
    <property type="project" value="UniProtKB-SubCell"/>
</dbReference>
<comment type="similarity">
    <text evidence="1 6">Belongs to the peptidase S26 family.</text>
</comment>
<reference evidence="8" key="1">
    <citation type="journal article" date="2021" name="PeerJ">
        <title>Extensive microbial diversity within the chicken gut microbiome revealed by metagenomics and culture.</title>
        <authorList>
            <person name="Gilroy R."/>
            <person name="Ravi A."/>
            <person name="Getino M."/>
            <person name="Pursley I."/>
            <person name="Horton D.L."/>
            <person name="Alikhan N.F."/>
            <person name="Baker D."/>
            <person name="Gharbi K."/>
            <person name="Hall N."/>
            <person name="Watson M."/>
            <person name="Adriaenssens E.M."/>
            <person name="Foster-Nyarko E."/>
            <person name="Jarju S."/>
            <person name="Secka A."/>
            <person name="Antonio M."/>
            <person name="Oren A."/>
            <person name="Chaudhuri R.R."/>
            <person name="La Ragione R."/>
            <person name="Hildebrand F."/>
            <person name="Pallen M.J."/>
        </authorList>
    </citation>
    <scope>NUCLEOTIDE SEQUENCE</scope>
    <source>
        <strain evidence="8">ChiHjej12B11-24981</strain>
    </source>
</reference>
<evidence type="ECO:0000256" key="4">
    <source>
        <dbReference type="ARBA" id="ARBA00022801"/>
    </source>
</evidence>
<keyword evidence="4 6" id="KW-0378">Hydrolase</keyword>
<dbReference type="GO" id="GO:0006465">
    <property type="term" value="P:signal peptide processing"/>
    <property type="evidence" value="ECO:0007669"/>
    <property type="project" value="InterPro"/>
</dbReference>
<feature type="active site" evidence="5">
    <location>
        <position position="120"/>
    </location>
</feature>
<dbReference type="InterPro" id="IPR019756">
    <property type="entry name" value="Pept_S26A_signal_pept_1_Ser-AS"/>
</dbReference>
<dbReference type="Pfam" id="PF10502">
    <property type="entry name" value="Peptidase_S26"/>
    <property type="match status" value="1"/>
</dbReference>
<dbReference type="PRINTS" id="PR00727">
    <property type="entry name" value="LEADERPTASE"/>
</dbReference>
<dbReference type="GO" id="GO:0009003">
    <property type="term" value="F:signal peptidase activity"/>
    <property type="evidence" value="ECO:0007669"/>
    <property type="project" value="UniProtKB-EC"/>
</dbReference>
<dbReference type="PROSITE" id="PS00501">
    <property type="entry name" value="SPASE_I_1"/>
    <property type="match status" value="1"/>
</dbReference>
<dbReference type="InterPro" id="IPR019533">
    <property type="entry name" value="Peptidase_S26"/>
</dbReference>
<evidence type="ECO:0000313" key="8">
    <source>
        <dbReference type="EMBL" id="HIZ01295.1"/>
    </source>
</evidence>
<comment type="caution">
    <text evidence="8">The sequence shown here is derived from an EMBL/GenBank/DDBJ whole genome shotgun (WGS) entry which is preliminary data.</text>
</comment>
<dbReference type="GO" id="GO:0004252">
    <property type="term" value="F:serine-type endopeptidase activity"/>
    <property type="evidence" value="ECO:0007669"/>
    <property type="project" value="InterPro"/>
</dbReference>
<sequence length="297" mass="34930">MRKWIKHIERWMDWTLNALLGICVLALLWIVLQVFVVTSFRIPSDSMEPALVAGDAVLVEKWSYGPRLFNVWKAVDGRQVPIYRLPGMGRVERNDVIVFNNPCPKWWFRMEMDVMQYYVKRCVALPGDTFYIRGGRYGVVGQKDEVGYRKGQEEMARLFTDKEHPVDEALLRAYPLDSLLGWTVLDFGPMYVPQAGDSINWDRRSFLLYRNLAEWEQGVSVEQKDSAFYMGGKRTEGYRFRKNYYLAAGDKAANSRDSRYWGFLPEEYIVGKVWRIWKSVDEWSGRMRWDRVGKKVE</sequence>
<evidence type="ECO:0000259" key="7">
    <source>
        <dbReference type="Pfam" id="PF10502"/>
    </source>
</evidence>
<dbReference type="PANTHER" id="PTHR43390">
    <property type="entry name" value="SIGNAL PEPTIDASE I"/>
    <property type="match status" value="1"/>
</dbReference>
<proteinExistence type="inferred from homology"/>
<dbReference type="AlphaFoldDB" id="A0A9D2CVK4"/>
<dbReference type="InterPro" id="IPR000223">
    <property type="entry name" value="Pept_S26A_signal_pept_1"/>
</dbReference>
<dbReference type="InterPro" id="IPR036286">
    <property type="entry name" value="LexA/Signal_pep-like_sf"/>
</dbReference>
<evidence type="ECO:0000256" key="5">
    <source>
        <dbReference type="PIRSR" id="PIRSR600223-1"/>
    </source>
</evidence>
<evidence type="ECO:0000256" key="6">
    <source>
        <dbReference type="RuleBase" id="RU362042"/>
    </source>
</evidence>
<dbReference type="CDD" id="cd06530">
    <property type="entry name" value="S26_SPase_I"/>
    <property type="match status" value="1"/>
</dbReference>